<dbReference type="Pfam" id="PF25876">
    <property type="entry name" value="HH_MFP_RND"/>
    <property type="match status" value="1"/>
</dbReference>
<dbReference type="Pfam" id="PF25917">
    <property type="entry name" value="BSH_RND"/>
    <property type="match status" value="1"/>
</dbReference>
<dbReference type="Gene3D" id="1.10.287.470">
    <property type="entry name" value="Helix hairpin bin"/>
    <property type="match status" value="1"/>
</dbReference>
<feature type="domain" description="Multidrug resistance protein MdtA-like barrel-sandwich hybrid" evidence="3">
    <location>
        <begin position="79"/>
        <end position="211"/>
    </location>
</feature>
<dbReference type="RefSeq" id="WP_130460114.1">
    <property type="nucleotide sequence ID" value="NZ_SHKM01000003.1"/>
</dbReference>
<dbReference type="EMBL" id="SHKM01000003">
    <property type="protein sequence ID" value="RZT75848.1"/>
    <property type="molecule type" value="Genomic_DNA"/>
</dbReference>
<sequence length="389" mass="41204">MSKPDLSRLSLKRGPAAPAAPRSRRRTWLIGAAVLVLGGLLLASLSRRETEVETVSVTTAYPYQGVTLLNAAGYVVASRKASVASKATGRLEWLGVLEGSRVKAGEVLARLENKDVQAQADQAGAGVLSAQAELKDARAALERAKDLAQKKFVSGSSLDTAQARFDKAAAAVAVAQANLRAAQVGVEQTLIRAPFDGVVLTKTANIGDVITPFSSALESKGAVVTMADMDSLEVEADVAESNLARIKVGQPCEIQLDAFPELRFRGEVSRLVPTVDRSKATVMTKVRFVDRDERILPEMSAKVAFLEKPMGDGERQPLVAVHKDALAADGKSLFLVEAGKAKRVAVTVGRQINDLLEVSANPALQPGAKVVARPGERLGDGDRVKVVSK</sequence>
<comment type="similarity">
    <text evidence="1">Belongs to the membrane fusion protein (MFP) (TC 8.A.1) family.</text>
</comment>
<evidence type="ECO:0000313" key="6">
    <source>
        <dbReference type="Proteomes" id="UP000292136"/>
    </source>
</evidence>
<organism evidence="5 6">
    <name type="scientific">Azospira oryzae</name>
    <dbReference type="NCBI Taxonomy" id="146939"/>
    <lineage>
        <taxon>Bacteria</taxon>
        <taxon>Pseudomonadati</taxon>
        <taxon>Pseudomonadota</taxon>
        <taxon>Betaproteobacteria</taxon>
        <taxon>Rhodocyclales</taxon>
        <taxon>Rhodocyclaceae</taxon>
        <taxon>Azospira</taxon>
    </lineage>
</organism>
<evidence type="ECO:0000256" key="1">
    <source>
        <dbReference type="ARBA" id="ARBA00009477"/>
    </source>
</evidence>
<dbReference type="InterPro" id="IPR006143">
    <property type="entry name" value="RND_pump_MFP"/>
</dbReference>
<dbReference type="SUPFAM" id="SSF111369">
    <property type="entry name" value="HlyD-like secretion proteins"/>
    <property type="match status" value="1"/>
</dbReference>
<evidence type="ECO:0000259" key="3">
    <source>
        <dbReference type="Pfam" id="PF25917"/>
    </source>
</evidence>
<proteinExistence type="inferred from homology"/>
<feature type="domain" description="Multidrug resistance protein MdtA-like alpha-helical hairpin" evidence="2">
    <location>
        <begin position="121"/>
        <end position="189"/>
    </location>
</feature>
<dbReference type="PANTHER" id="PTHR30469:SF38">
    <property type="entry name" value="HLYD FAMILY SECRETION PROTEIN"/>
    <property type="match status" value="1"/>
</dbReference>
<gene>
    <name evidence="5" type="ORF">EV678_3035</name>
</gene>
<name>A0ABY0IKZ3_9RHOO</name>
<dbReference type="Pfam" id="PF25954">
    <property type="entry name" value="Beta-barrel_RND_2"/>
    <property type="match status" value="1"/>
</dbReference>
<feature type="domain" description="CusB-like beta-barrel" evidence="4">
    <location>
        <begin position="234"/>
        <end position="305"/>
    </location>
</feature>
<protein>
    <submittedName>
        <fullName evidence="5">RND family efflux transporter MFP subunit</fullName>
    </submittedName>
</protein>
<evidence type="ECO:0000259" key="2">
    <source>
        <dbReference type="Pfam" id="PF25876"/>
    </source>
</evidence>
<dbReference type="NCBIfam" id="TIGR01730">
    <property type="entry name" value="RND_mfp"/>
    <property type="match status" value="1"/>
</dbReference>
<dbReference type="InterPro" id="IPR058792">
    <property type="entry name" value="Beta-barrel_RND_2"/>
</dbReference>
<dbReference type="Gene3D" id="2.40.30.170">
    <property type="match status" value="1"/>
</dbReference>
<dbReference type="InterPro" id="IPR058624">
    <property type="entry name" value="MdtA-like_HH"/>
</dbReference>
<reference evidence="5 6" key="1">
    <citation type="submission" date="2019-02" db="EMBL/GenBank/DDBJ databases">
        <title>Genomic Encyclopedia of Type Strains, Phase IV (KMG-IV): sequencing the most valuable type-strain genomes for metagenomic binning, comparative biology and taxonomic classification.</title>
        <authorList>
            <person name="Goeker M."/>
        </authorList>
    </citation>
    <scope>NUCLEOTIDE SEQUENCE [LARGE SCALE GENOMIC DNA]</scope>
    <source>
        <strain evidence="5 6">DSM 21223</strain>
    </source>
</reference>
<accession>A0ABY0IKZ3</accession>
<dbReference type="InterPro" id="IPR058625">
    <property type="entry name" value="MdtA-like_BSH"/>
</dbReference>
<dbReference type="Proteomes" id="UP000292136">
    <property type="component" value="Unassembled WGS sequence"/>
</dbReference>
<keyword evidence="6" id="KW-1185">Reference proteome</keyword>
<evidence type="ECO:0000259" key="4">
    <source>
        <dbReference type="Pfam" id="PF25954"/>
    </source>
</evidence>
<comment type="caution">
    <text evidence="5">The sequence shown here is derived from an EMBL/GenBank/DDBJ whole genome shotgun (WGS) entry which is preliminary data.</text>
</comment>
<dbReference type="Gene3D" id="2.40.50.100">
    <property type="match status" value="1"/>
</dbReference>
<evidence type="ECO:0000313" key="5">
    <source>
        <dbReference type="EMBL" id="RZT75848.1"/>
    </source>
</evidence>
<dbReference type="PANTHER" id="PTHR30469">
    <property type="entry name" value="MULTIDRUG RESISTANCE PROTEIN MDTA"/>
    <property type="match status" value="1"/>
</dbReference>
<dbReference type="Gene3D" id="2.40.420.20">
    <property type="match status" value="1"/>
</dbReference>